<evidence type="ECO:0000313" key="8">
    <source>
        <dbReference type="Proteomes" id="UP000521922"/>
    </source>
</evidence>
<dbReference type="RefSeq" id="WP_179750289.1">
    <property type="nucleotide sequence ID" value="NZ_BAAAGN010000005.1"/>
</dbReference>
<comment type="similarity">
    <text evidence="2">Belongs to the bacterial solute-binding protein 8 family.</text>
</comment>
<dbReference type="PROSITE" id="PS50983">
    <property type="entry name" value="FE_B12_PBP"/>
    <property type="match status" value="1"/>
</dbReference>
<keyword evidence="3" id="KW-0813">Transport</keyword>
<dbReference type="Pfam" id="PF01497">
    <property type="entry name" value="Peripla_BP_2"/>
    <property type="match status" value="1"/>
</dbReference>
<dbReference type="InterPro" id="IPR002491">
    <property type="entry name" value="ABC_transptr_periplasmic_BD"/>
</dbReference>
<sequence>MNRRSVLAALAASGALTTLAACGGDDTATGGSATSPTTSAAPGSFPVTIEHKLGSTTVAAAPTKVVTVGYNEQDFVLALGVTPVGTRTPLGDYDSTKRPWAADLLPAGGIPSVGQAELNFEQIAALQPDLIIGAYSYMTQEDYDKLTAIAPTIADVIPAGQDASTTAAATWQEELAAIGKALGKETEASSLTDDVEAQFTDAADANPGFAGKTVSVVLYNQGYYALDATDPRGDFFLQFGFDANSATGSLSEEQVVQLDTDVLVVLGLSRADFAQNAAAARLAVVTENRTVYVPTFADDFAGALGFSSPLSLPFAIERAVPALAAAADGDPATVPADL</sequence>
<reference evidence="7 8" key="1">
    <citation type="submission" date="2020-07" db="EMBL/GenBank/DDBJ databases">
        <title>Sequencing the genomes of 1000 actinobacteria strains.</title>
        <authorList>
            <person name="Klenk H.-P."/>
        </authorList>
    </citation>
    <scope>NUCLEOTIDE SEQUENCE [LARGE SCALE GENOMIC DNA]</scope>
    <source>
        <strain evidence="7 8">DSM 7487</strain>
    </source>
</reference>
<gene>
    <name evidence="7" type="ORF">BJ968_001305</name>
</gene>
<proteinExistence type="inferred from homology"/>
<dbReference type="PANTHER" id="PTHR30532:SF24">
    <property type="entry name" value="FERRIC ENTEROBACTIN-BINDING PERIPLASMIC PROTEIN FEPB"/>
    <property type="match status" value="1"/>
</dbReference>
<dbReference type="GO" id="GO:0030288">
    <property type="term" value="C:outer membrane-bounded periplasmic space"/>
    <property type="evidence" value="ECO:0007669"/>
    <property type="project" value="TreeGrafter"/>
</dbReference>
<dbReference type="PROSITE" id="PS51257">
    <property type="entry name" value="PROKAR_LIPOPROTEIN"/>
    <property type="match status" value="1"/>
</dbReference>
<comment type="subcellular location">
    <subcellularLocation>
        <location evidence="1">Cell envelope</location>
    </subcellularLocation>
</comment>
<name>A0A7Y9AVX2_9ACTN</name>
<dbReference type="InterPro" id="IPR051313">
    <property type="entry name" value="Bact_iron-sidero_bind"/>
</dbReference>
<protein>
    <submittedName>
        <fullName evidence="7">Iron complex transport system substrate-binding protein</fullName>
    </submittedName>
</protein>
<dbReference type="Gene3D" id="3.40.50.1980">
    <property type="entry name" value="Nitrogenase molybdenum iron protein domain"/>
    <property type="match status" value="2"/>
</dbReference>
<dbReference type="GO" id="GO:1901678">
    <property type="term" value="P:iron coordination entity transport"/>
    <property type="evidence" value="ECO:0007669"/>
    <property type="project" value="UniProtKB-ARBA"/>
</dbReference>
<comment type="caution">
    <text evidence="7">The sequence shown here is derived from an EMBL/GenBank/DDBJ whole genome shotgun (WGS) entry which is preliminary data.</text>
</comment>
<dbReference type="Proteomes" id="UP000521922">
    <property type="component" value="Unassembled WGS sequence"/>
</dbReference>
<organism evidence="7 8">
    <name type="scientific">Kineococcus aurantiacus</name>
    <dbReference type="NCBI Taxonomy" id="37633"/>
    <lineage>
        <taxon>Bacteria</taxon>
        <taxon>Bacillati</taxon>
        <taxon>Actinomycetota</taxon>
        <taxon>Actinomycetes</taxon>
        <taxon>Kineosporiales</taxon>
        <taxon>Kineosporiaceae</taxon>
        <taxon>Kineococcus</taxon>
    </lineage>
</organism>
<feature type="domain" description="Fe/B12 periplasmic-binding" evidence="6">
    <location>
        <begin position="64"/>
        <end position="327"/>
    </location>
</feature>
<dbReference type="SUPFAM" id="SSF53807">
    <property type="entry name" value="Helical backbone' metal receptor"/>
    <property type="match status" value="1"/>
</dbReference>
<keyword evidence="4 5" id="KW-0732">Signal</keyword>
<feature type="signal peptide" evidence="5">
    <location>
        <begin position="1"/>
        <end position="20"/>
    </location>
</feature>
<evidence type="ECO:0000256" key="3">
    <source>
        <dbReference type="ARBA" id="ARBA00022448"/>
    </source>
</evidence>
<dbReference type="EMBL" id="JACCBB010000001">
    <property type="protein sequence ID" value="NYD21765.1"/>
    <property type="molecule type" value="Genomic_DNA"/>
</dbReference>
<evidence type="ECO:0000256" key="4">
    <source>
        <dbReference type="ARBA" id="ARBA00022729"/>
    </source>
</evidence>
<feature type="chain" id="PRO_5031501606" evidence="5">
    <location>
        <begin position="21"/>
        <end position="338"/>
    </location>
</feature>
<evidence type="ECO:0000256" key="5">
    <source>
        <dbReference type="SAM" id="SignalP"/>
    </source>
</evidence>
<accession>A0A7Y9AVX2</accession>
<evidence type="ECO:0000313" key="7">
    <source>
        <dbReference type="EMBL" id="NYD21765.1"/>
    </source>
</evidence>
<dbReference type="AlphaFoldDB" id="A0A7Y9AVX2"/>
<dbReference type="PANTHER" id="PTHR30532">
    <property type="entry name" value="IRON III DICITRATE-BINDING PERIPLASMIC PROTEIN"/>
    <property type="match status" value="1"/>
</dbReference>
<evidence type="ECO:0000259" key="6">
    <source>
        <dbReference type="PROSITE" id="PS50983"/>
    </source>
</evidence>
<evidence type="ECO:0000256" key="2">
    <source>
        <dbReference type="ARBA" id="ARBA00008814"/>
    </source>
</evidence>
<keyword evidence="8" id="KW-1185">Reference proteome</keyword>
<evidence type="ECO:0000256" key="1">
    <source>
        <dbReference type="ARBA" id="ARBA00004196"/>
    </source>
</evidence>